<evidence type="ECO:0000313" key="1">
    <source>
        <dbReference type="EMBL" id="KII67455.1"/>
    </source>
</evidence>
<dbReference type="EMBL" id="JWZT01003185">
    <property type="protein sequence ID" value="KII67455.1"/>
    <property type="molecule type" value="Genomic_DNA"/>
</dbReference>
<name>A0A0C2MTB5_THEKT</name>
<protein>
    <submittedName>
        <fullName evidence="1">Uncharacterized protein</fullName>
    </submittedName>
</protein>
<dbReference type="AlphaFoldDB" id="A0A0C2MTB5"/>
<evidence type="ECO:0000313" key="2">
    <source>
        <dbReference type="Proteomes" id="UP000031668"/>
    </source>
</evidence>
<organism evidence="1 2">
    <name type="scientific">Thelohanellus kitauei</name>
    <name type="common">Myxosporean</name>
    <dbReference type="NCBI Taxonomy" id="669202"/>
    <lineage>
        <taxon>Eukaryota</taxon>
        <taxon>Metazoa</taxon>
        <taxon>Cnidaria</taxon>
        <taxon>Myxozoa</taxon>
        <taxon>Myxosporea</taxon>
        <taxon>Bivalvulida</taxon>
        <taxon>Platysporina</taxon>
        <taxon>Myxobolidae</taxon>
        <taxon>Thelohanellus</taxon>
    </lineage>
</organism>
<reference evidence="1 2" key="1">
    <citation type="journal article" date="2014" name="Genome Biol. Evol.">
        <title>The genome of the myxosporean Thelohanellus kitauei shows adaptations to nutrient acquisition within its fish host.</title>
        <authorList>
            <person name="Yang Y."/>
            <person name="Xiong J."/>
            <person name="Zhou Z."/>
            <person name="Huo F."/>
            <person name="Miao W."/>
            <person name="Ran C."/>
            <person name="Liu Y."/>
            <person name="Zhang J."/>
            <person name="Feng J."/>
            <person name="Wang M."/>
            <person name="Wang M."/>
            <person name="Wang L."/>
            <person name="Yao B."/>
        </authorList>
    </citation>
    <scope>NUCLEOTIDE SEQUENCE [LARGE SCALE GENOMIC DNA]</scope>
    <source>
        <strain evidence="1">Wuqing</strain>
    </source>
</reference>
<comment type="caution">
    <text evidence="1">The sequence shown here is derived from an EMBL/GenBank/DDBJ whole genome shotgun (WGS) entry which is preliminary data.</text>
</comment>
<keyword evidence="2" id="KW-1185">Reference proteome</keyword>
<accession>A0A0C2MTB5</accession>
<proteinExistence type="predicted"/>
<sequence length="115" mass="13242">MVCALGQETTETNKKNSDKVITNRKFELPPSSKICKASHFKGDYSQTSLTNFWLFKGCSLLWKQALRERPTQSCNWIKPQAPLQILISHFPPWKEDLPFYLAKKNTINTEAGLIR</sequence>
<gene>
    <name evidence="1" type="ORF">RF11_07841</name>
</gene>
<dbReference type="Proteomes" id="UP000031668">
    <property type="component" value="Unassembled WGS sequence"/>
</dbReference>